<evidence type="ECO:0000313" key="2">
    <source>
        <dbReference type="EMBL" id="CEP18986.1"/>
    </source>
</evidence>
<dbReference type="EMBL" id="LN733986">
    <property type="protein sequence ID" value="CEP18986.1"/>
    <property type="molecule type" value="Genomic_DNA"/>
</dbReference>
<evidence type="ECO:0000256" key="1">
    <source>
        <dbReference type="SAM" id="MobiDB-lite"/>
    </source>
</evidence>
<reference evidence="2 3" key="1">
    <citation type="submission" date="2014-09" db="EMBL/GenBank/DDBJ databases">
        <authorList>
            <person name="Ellenberger Sabrina"/>
        </authorList>
    </citation>
    <scope>NUCLEOTIDE SEQUENCE [LARGE SCALE GENOMIC DNA]</scope>
    <source>
        <strain evidence="2 3">CBS 412.66</strain>
    </source>
</reference>
<evidence type="ECO:0000313" key="3">
    <source>
        <dbReference type="Proteomes" id="UP000054107"/>
    </source>
</evidence>
<feature type="region of interest" description="Disordered" evidence="1">
    <location>
        <begin position="153"/>
        <end position="173"/>
    </location>
</feature>
<dbReference type="OrthoDB" id="2289523at2759"/>
<dbReference type="AlphaFoldDB" id="A0A0B7NK85"/>
<accession>A0A0B7NK85</accession>
<protein>
    <submittedName>
        <fullName evidence="2">Uncharacterized protein</fullName>
    </submittedName>
</protein>
<name>A0A0B7NK85_9FUNG</name>
<proteinExistence type="predicted"/>
<dbReference type="Proteomes" id="UP000054107">
    <property type="component" value="Unassembled WGS sequence"/>
</dbReference>
<keyword evidence="3" id="KW-1185">Reference proteome</keyword>
<gene>
    <name evidence="2" type="primary">PARPA_13296.1 scaffold 46619</name>
</gene>
<sequence>MLVSQQHRYNSSYSTHPFASNFLTQFANWARIWVSSSPRSPAFTPRKRKLFLIDTKTIRDTDIRSRSNFYNQSHFNISSSSSNAVPTSSQRASLYRATCQKLRPTNHHSNLIHLGDIINVRHFWDDLEELIYEEMCGSSHRYVAPSKRMLFNPDKSSSKRSRNIPACHSQKKTRPSFSSSTIVYTLTTKQHIQILPICVNCRIQPRSQMLQSKKFVYQQPQQNHCVDDDDNIPLGALSFS</sequence>
<organism evidence="2 3">
    <name type="scientific">Parasitella parasitica</name>
    <dbReference type="NCBI Taxonomy" id="35722"/>
    <lineage>
        <taxon>Eukaryota</taxon>
        <taxon>Fungi</taxon>
        <taxon>Fungi incertae sedis</taxon>
        <taxon>Mucoromycota</taxon>
        <taxon>Mucoromycotina</taxon>
        <taxon>Mucoromycetes</taxon>
        <taxon>Mucorales</taxon>
        <taxon>Mucorineae</taxon>
        <taxon>Mucoraceae</taxon>
        <taxon>Parasitella</taxon>
    </lineage>
</organism>